<dbReference type="RefSeq" id="WP_169103050.1">
    <property type="nucleotide sequence ID" value="NZ_JABBVZ010000160.1"/>
</dbReference>
<accession>A0A7Y0Q600</accession>
<dbReference type="EMBL" id="JABBVZ010000160">
    <property type="protein sequence ID" value="NMP24844.1"/>
    <property type="molecule type" value="Genomic_DNA"/>
</dbReference>
<evidence type="ECO:0000313" key="2">
    <source>
        <dbReference type="Proteomes" id="UP000533476"/>
    </source>
</evidence>
<protein>
    <submittedName>
        <fullName evidence="1">Uncharacterized protein</fullName>
    </submittedName>
</protein>
<name>A0A7Y0Q600_9FIRM</name>
<dbReference type="Gene3D" id="3.40.50.300">
    <property type="entry name" value="P-loop containing nucleotide triphosphate hydrolases"/>
    <property type="match status" value="1"/>
</dbReference>
<dbReference type="InterPro" id="IPR027417">
    <property type="entry name" value="P-loop_NTPase"/>
</dbReference>
<proteinExistence type="predicted"/>
<dbReference type="SUPFAM" id="SSF52540">
    <property type="entry name" value="P-loop containing nucleoside triphosphate hydrolases"/>
    <property type="match status" value="1"/>
</dbReference>
<evidence type="ECO:0000313" key="1">
    <source>
        <dbReference type="EMBL" id="NMP24844.1"/>
    </source>
</evidence>
<organism evidence="1 2">
    <name type="scientific">Sulfobacillus harzensis</name>
    <dbReference type="NCBI Taxonomy" id="2729629"/>
    <lineage>
        <taxon>Bacteria</taxon>
        <taxon>Bacillati</taxon>
        <taxon>Bacillota</taxon>
        <taxon>Clostridia</taxon>
        <taxon>Eubacteriales</taxon>
        <taxon>Clostridiales Family XVII. Incertae Sedis</taxon>
        <taxon>Sulfobacillus</taxon>
    </lineage>
</organism>
<dbReference type="AlphaFoldDB" id="A0A7Y0Q600"/>
<gene>
    <name evidence="1" type="ORF">HIJ39_21275</name>
</gene>
<dbReference type="Proteomes" id="UP000533476">
    <property type="component" value="Unassembled WGS sequence"/>
</dbReference>
<keyword evidence="2" id="KW-1185">Reference proteome</keyword>
<sequence length="200" mass="22824">MLNRLDLLLGDDVLAECLGSNRVLDFRQWLTGGYLVAIHLPDDLGREAKDILADFLLSKIELAMLGRPESQQRPCFVIADEPHQYPSAAERWKRMVVESRKWRVGLLWLFHDWRQLPRDLADIIKSAGVNYHLYPSSKHTYKSLLEEVEPITLEEAMAPPRYHAINVIRSGGAVVPPFVPDARAPHDADQTRDRHGLNLC</sequence>
<comment type="caution">
    <text evidence="1">The sequence shown here is derived from an EMBL/GenBank/DDBJ whole genome shotgun (WGS) entry which is preliminary data.</text>
</comment>
<reference evidence="1 2" key="1">
    <citation type="submission" date="2020-04" db="EMBL/GenBank/DDBJ databases">
        <authorList>
            <person name="Zhang R."/>
            <person name="Schippers A."/>
        </authorList>
    </citation>
    <scope>NUCLEOTIDE SEQUENCE [LARGE SCALE GENOMIC DNA]</scope>
    <source>
        <strain evidence="1 2">DSM 109850</strain>
    </source>
</reference>